<dbReference type="PROSITE" id="PS51682">
    <property type="entry name" value="SAM_OMT_I"/>
    <property type="match status" value="1"/>
</dbReference>
<dbReference type="Pfam" id="PF01596">
    <property type="entry name" value="Methyltransf_3"/>
    <property type="match status" value="1"/>
</dbReference>
<keyword evidence="2" id="KW-0808">Transferase</keyword>
<dbReference type="AlphaFoldDB" id="A0A401T5R7"/>
<evidence type="ECO:0008006" key="7">
    <source>
        <dbReference type="Google" id="ProtNLM"/>
    </source>
</evidence>
<name>A0A401T5R7_CHIPU</name>
<proteinExistence type="inferred from homology"/>
<dbReference type="GO" id="GO:0008757">
    <property type="term" value="F:S-adenosylmethionine-dependent methyltransferase activity"/>
    <property type="evidence" value="ECO:0007669"/>
    <property type="project" value="TreeGrafter"/>
</dbReference>
<reference evidence="5 6" key="1">
    <citation type="journal article" date="2018" name="Nat. Ecol. Evol.">
        <title>Shark genomes provide insights into elasmobranch evolution and the origin of vertebrates.</title>
        <authorList>
            <person name="Hara Y"/>
            <person name="Yamaguchi K"/>
            <person name="Onimaru K"/>
            <person name="Kadota M"/>
            <person name="Koyanagi M"/>
            <person name="Keeley SD"/>
            <person name="Tatsumi K"/>
            <person name="Tanaka K"/>
            <person name="Motone F"/>
            <person name="Kageyama Y"/>
            <person name="Nozu R"/>
            <person name="Adachi N"/>
            <person name="Nishimura O"/>
            <person name="Nakagawa R"/>
            <person name="Tanegashima C"/>
            <person name="Kiyatake I"/>
            <person name="Matsumoto R"/>
            <person name="Murakumo K"/>
            <person name="Nishida K"/>
            <person name="Terakita A"/>
            <person name="Kuratani S"/>
            <person name="Sato K"/>
            <person name="Hyodo S Kuraku.S."/>
        </authorList>
    </citation>
    <scope>NUCLEOTIDE SEQUENCE [LARGE SCALE GENOMIC DNA]</scope>
</reference>
<evidence type="ECO:0000313" key="5">
    <source>
        <dbReference type="EMBL" id="GCC37989.1"/>
    </source>
</evidence>
<dbReference type="PANTHER" id="PTHR10509">
    <property type="entry name" value="O-METHYLTRANSFERASE-RELATED"/>
    <property type="match status" value="1"/>
</dbReference>
<evidence type="ECO:0000313" key="6">
    <source>
        <dbReference type="Proteomes" id="UP000287033"/>
    </source>
</evidence>
<organism evidence="5 6">
    <name type="scientific">Chiloscyllium punctatum</name>
    <name type="common">Brownbanded bambooshark</name>
    <name type="synonym">Hemiscyllium punctatum</name>
    <dbReference type="NCBI Taxonomy" id="137246"/>
    <lineage>
        <taxon>Eukaryota</taxon>
        <taxon>Metazoa</taxon>
        <taxon>Chordata</taxon>
        <taxon>Craniata</taxon>
        <taxon>Vertebrata</taxon>
        <taxon>Chondrichthyes</taxon>
        <taxon>Elasmobranchii</taxon>
        <taxon>Galeomorphii</taxon>
        <taxon>Galeoidea</taxon>
        <taxon>Orectolobiformes</taxon>
        <taxon>Hemiscylliidae</taxon>
        <taxon>Chiloscyllium</taxon>
    </lineage>
</organism>
<comment type="caution">
    <text evidence="5">The sequence shown here is derived from an EMBL/GenBank/DDBJ whole genome shotgun (WGS) entry which is preliminary data.</text>
</comment>
<dbReference type="EMBL" id="BEZZ01001091">
    <property type="protein sequence ID" value="GCC37989.1"/>
    <property type="molecule type" value="Genomic_DNA"/>
</dbReference>
<dbReference type="OMA" id="VCFEGVF"/>
<dbReference type="OrthoDB" id="10251242at2759"/>
<dbReference type="GO" id="GO:0032259">
    <property type="term" value="P:methylation"/>
    <property type="evidence" value="ECO:0007669"/>
    <property type="project" value="UniProtKB-KW"/>
</dbReference>
<dbReference type="Proteomes" id="UP000287033">
    <property type="component" value="Unassembled WGS sequence"/>
</dbReference>
<keyword evidence="1" id="KW-0489">Methyltransferase</keyword>
<dbReference type="Gene3D" id="3.40.50.150">
    <property type="entry name" value="Vaccinia Virus protein VP39"/>
    <property type="match status" value="1"/>
</dbReference>
<dbReference type="STRING" id="137246.A0A401T5R7"/>
<evidence type="ECO:0000256" key="1">
    <source>
        <dbReference type="ARBA" id="ARBA00022603"/>
    </source>
</evidence>
<evidence type="ECO:0000256" key="2">
    <source>
        <dbReference type="ARBA" id="ARBA00022679"/>
    </source>
</evidence>
<dbReference type="InterPro" id="IPR050362">
    <property type="entry name" value="Cation-dep_OMT"/>
</dbReference>
<accession>A0A401T5R7</accession>
<evidence type="ECO:0000256" key="3">
    <source>
        <dbReference type="ARBA" id="ARBA00022691"/>
    </source>
</evidence>
<dbReference type="CDD" id="cd02440">
    <property type="entry name" value="AdoMet_MTases"/>
    <property type="match status" value="1"/>
</dbReference>
<dbReference type="InterPro" id="IPR002935">
    <property type="entry name" value="SAM_O-MeTrfase"/>
</dbReference>
<keyword evidence="6" id="KW-1185">Reference proteome</keyword>
<dbReference type="GO" id="GO:0008171">
    <property type="term" value="F:O-methyltransferase activity"/>
    <property type="evidence" value="ECO:0007669"/>
    <property type="project" value="InterPro"/>
</dbReference>
<dbReference type="SUPFAM" id="SSF53335">
    <property type="entry name" value="S-adenosyl-L-methionine-dependent methyltransferases"/>
    <property type="match status" value="1"/>
</dbReference>
<sequence>MFSWNRDALLCATTLGVTFSAGVWLGRKLFSRRYSLLRTFKSHSGAKGDPLMDYVLQNSLREHPILKKLRMCTLQDRMCMMLVACEQAQFMGNLAKLIKAKNVLEIGVYTGYNTLNMALAIPDDGKVIACDISQEYANIGIPYWKEAGVEHKIDLRIKPATETLDELLEAGKAGSFDFAFIDADKLNYGVYYEKCLQLIRKGGIIAVDNVLWDGSVLNPKNDPDTLSIVKLNEKIYRDSRVNMSMLTIGDGVTLAFKL</sequence>
<gene>
    <name evidence="5" type="ORF">chiPu_0016500</name>
</gene>
<protein>
    <recommendedName>
        <fullName evidence="7">Catechol O-methyltransferase domain-containing protein 1</fullName>
    </recommendedName>
</protein>
<dbReference type="InterPro" id="IPR029063">
    <property type="entry name" value="SAM-dependent_MTases_sf"/>
</dbReference>
<evidence type="ECO:0000256" key="4">
    <source>
        <dbReference type="ARBA" id="ARBA00023453"/>
    </source>
</evidence>
<keyword evidence="3" id="KW-0949">S-adenosyl-L-methionine</keyword>
<dbReference type="PANTHER" id="PTHR10509:SF93">
    <property type="entry name" value="CATECHOL O-METHYLTRANSFERASE DOMAIN-CONTAINING PROTEIN 1"/>
    <property type="match status" value="1"/>
</dbReference>
<comment type="similarity">
    <text evidence="4">Belongs to the class I-like SAM-binding methyltransferase superfamily. Cation-dependent O-methyltransferase family.</text>
</comment>